<sequence length="286" mass="31954">MKKEIKSVHSSDGLQIYADSNGNVGKAAIVFIHGFRLSGACFDRVFEDEVFSSKFHLVRYDLRGQGRSGQPENAEGHVSKLYADDFAAVCDAFGVKKPYTVGWSYGCTVLADLATYLPYDYLSGSIFLCGPPWLVLKHPEIVVTTLLPVIPHLVSEATPADEANAACWAFTNMLFSQPETVPVETKWLWRGMMGSAPTKSYRMALERESSTEKLYAMGKRGYPLRYIIGLEEQVFDGRVLVELVRKEFTNFSVLEIEGGGHSVFHQNTREVVDSITEFVNNNKWTG</sequence>
<organism evidence="2 3">
    <name type="scientific">Schizopora paradoxa</name>
    <dbReference type="NCBI Taxonomy" id="27342"/>
    <lineage>
        <taxon>Eukaryota</taxon>
        <taxon>Fungi</taxon>
        <taxon>Dikarya</taxon>
        <taxon>Basidiomycota</taxon>
        <taxon>Agaricomycotina</taxon>
        <taxon>Agaricomycetes</taxon>
        <taxon>Hymenochaetales</taxon>
        <taxon>Schizoporaceae</taxon>
        <taxon>Schizopora</taxon>
    </lineage>
</organism>
<name>A0A0H2RUW5_9AGAM</name>
<dbReference type="Gene3D" id="3.40.50.1820">
    <property type="entry name" value="alpha/beta hydrolase"/>
    <property type="match status" value="1"/>
</dbReference>
<dbReference type="InParanoid" id="A0A0H2RUW5"/>
<dbReference type="GO" id="GO:0016020">
    <property type="term" value="C:membrane"/>
    <property type="evidence" value="ECO:0007669"/>
    <property type="project" value="TreeGrafter"/>
</dbReference>
<dbReference type="AlphaFoldDB" id="A0A0H2RUW5"/>
<accession>A0A0H2RUW5</accession>
<evidence type="ECO:0000313" key="2">
    <source>
        <dbReference type="EMBL" id="KLO15825.1"/>
    </source>
</evidence>
<dbReference type="STRING" id="27342.A0A0H2RUW5"/>
<dbReference type="Proteomes" id="UP000053477">
    <property type="component" value="Unassembled WGS sequence"/>
</dbReference>
<dbReference type="PANTHER" id="PTHR43798:SF33">
    <property type="entry name" value="HYDROLASE, PUTATIVE (AFU_ORTHOLOGUE AFUA_2G14860)-RELATED"/>
    <property type="match status" value="1"/>
</dbReference>
<gene>
    <name evidence="2" type="ORF">SCHPADRAFT_849041</name>
</gene>
<dbReference type="InterPro" id="IPR000073">
    <property type="entry name" value="AB_hydrolase_1"/>
</dbReference>
<protein>
    <submittedName>
        <fullName evidence="2">Alpha/beta-hydrolase</fullName>
    </submittedName>
</protein>
<dbReference type="OrthoDB" id="408373at2759"/>
<evidence type="ECO:0000313" key="3">
    <source>
        <dbReference type="Proteomes" id="UP000053477"/>
    </source>
</evidence>
<feature type="domain" description="AB hydrolase-1" evidence="1">
    <location>
        <begin position="29"/>
        <end position="273"/>
    </location>
</feature>
<dbReference type="PANTHER" id="PTHR43798">
    <property type="entry name" value="MONOACYLGLYCEROL LIPASE"/>
    <property type="match status" value="1"/>
</dbReference>
<proteinExistence type="predicted"/>
<dbReference type="InterPro" id="IPR029058">
    <property type="entry name" value="AB_hydrolase_fold"/>
</dbReference>
<evidence type="ECO:0000259" key="1">
    <source>
        <dbReference type="Pfam" id="PF12697"/>
    </source>
</evidence>
<keyword evidence="3" id="KW-1185">Reference proteome</keyword>
<dbReference type="Pfam" id="PF12697">
    <property type="entry name" value="Abhydrolase_6"/>
    <property type="match status" value="1"/>
</dbReference>
<reference evidence="2 3" key="1">
    <citation type="submission" date="2015-04" db="EMBL/GenBank/DDBJ databases">
        <title>Complete genome sequence of Schizopora paradoxa KUC8140, a cosmopolitan wood degrader in East Asia.</title>
        <authorList>
            <consortium name="DOE Joint Genome Institute"/>
            <person name="Min B."/>
            <person name="Park H."/>
            <person name="Jang Y."/>
            <person name="Kim J.-J."/>
            <person name="Kim K.H."/>
            <person name="Pangilinan J."/>
            <person name="Lipzen A."/>
            <person name="Riley R."/>
            <person name="Grigoriev I.V."/>
            <person name="Spatafora J.W."/>
            <person name="Choi I.-G."/>
        </authorList>
    </citation>
    <scope>NUCLEOTIDE SEQUENCE [LARGE SCALE GENOMIC DNA]</scope>
    <source>
        <strain evidence="2 3">KUC8140</strain>
    </source>
</reference>
<dbReference type="SUPFAM" id="SSF53474">
    <property type="entry name" value="alpha/beta-Hydrolases"/>
    <property type="match status" value="1"/>
</dbReference>
<dbReference type="GO" id="GO:0046464">
    <property type="term" value="P:acylglycerol catabolic process"/>
    <property type="evidence" value="ECO:0007669"/>
    <property type="project" value="TreeGrafter"/>
</dbReference>
<dbReference type="GO" id="GO:0047372">
    <property type="term" value="F:monoacylglycerol lipase activity"/>
    <property type="evidence" value="ECO:0007669"/>
    <property type="project" value="TreeGrafter"/>
</dbReference>
<keyword evidence="2" id="KW-0378">Hydrolase</keyword>
<dbReference type="InterPro" id="IPR050266">
    <property type="entry name" value="AB_hydrolase_sf"/>
</dbReference>
<dbReference type="EMBL" id="KQ085924">
    <property type="protein sequence ID" value="KLO15825.1"/>
    <property type="molecule type" value="Genomic_DNA"/>
</dbReference>